<feature type="transmembrane region" description="Helical" evidence="5">
    <location>
        <begin position="227"/>
        <end position="249"/>
    </location>
</feature>
<name>A0AAD1XDM3_EUPCR</name>
<comment type="subcellular location">
    <subcellularLocation>
        <location evidence="1">Membrane</location>
        <topology evidence="1">Multi-pass membrane protein</topology>
    </subcellularLocation>
</comment>
<evidence type="ECO:0000313" key="8">
    <source>
        <dbReference type="Proteomes" id="UP001295684"/>
    </source>
</evidence>
<feature type="compositionally biased region" description="Low complexity" evidence="6">
    <location>
        <begin position="28"/>
        <end position="47"/>
    </location>
</feature>
<sequence>MNYNNHDDQQPLNASNNPYQNQHQYGHPDQYAQQPQYDPQYSPQYQAQPAPNQMHIQNQIQPNHQQMNQPMYQPPTSDMKPNTPPQMREYMDEDDKEFMKEIRRGFIIKVYSILVFCLGFTALLCIGPTVSKSVQDYLESNIWILITAAILSFVPLCILMYFIKVARRVPLNYILLLSFVFFQSIVVAYACASVGNAELVLIAALMTGGLTLILTIFACTTKIDFTLCWGAVFVLAGTLLLFGIFSLIFRSQVLNIVYVSLGIIVYGFYLLIDTQLVCGGKTWQLSEEDYIIGALILYIDIIVLFLKILALLSKNR</sequence>
<feature type="compositionally biased region" description="Polar residues" evidence="6">
    <location>
        <begin position="10"/>
        <end position="24"/>
    </location>
</feature>
<feature type="transmembrane region" description="Helical" evidence="5">
    <location>
        <begin position="106"/>
        <end position="130"/>
    </location>
</feature>
<dbReference type="GO" id="GO:0016020">
    <property type="term" value="C:membrane"/>
    <property type="evidence" value="ECO:0007669"/>
    <property type="project" value="UniProtKB-SubCell"/>
</dbReference>
<evidence type="ECO:0000256" key="2">
    <source>
        <dbReference type="ARBA" id="ARBA00022692"/>
    </source>
</evidence>
<evidence type="ECO:0000256" key="3">
    <source>
        <dbReference type="ARBA" id="ARBA00022989"/>
    </source>
</evidence>
<proteinExistence type="inferred from homology"/>
<dbReference type="PANTHER" id="PTHR23291">
    <property type="entry name" value="BAX INHIBITOR-RELATED"/>
    <property type="match status" value="1"/>
</dbReference>
<accession>A0AAD1XDM3</accession>
<keyword evidence="8" id="KW-1185">Reference proteome</keyword>
<keyword evidence="3 5" id="KW-1133">Transmembrane helix</keyword>
<feature type="transmembrane region" description="Helical" evidence="5">
    <location>
        <begin position="142"/>
        <end position="162"/>
    </location>
</feature>
<gene>
    <name evidence="7" type="ORF">ECRASSUSDP1_LOCUS13729</name>
</gene>
<protein>
    <submittedName>
        <fullName evidence="7">Uncharacterized protein</fullName>
    </submittedName>
</protein>
<dbReference type="PANTHER" id="PTHR23291:SF47">
    <property type="entry name" value="TRANSMEMBRANE BAX INHIBITOR MOTIF CONTAINING 7"/>
    <property type="match status" value="1"/>
</dbReference>
<evidence type="ECO:0000256" key="6">
    <source>
        <dbReference type="SAM" id="MobiDB-lite"/>
    </source>
</evidence>
<dbReference type="AlphaFoldDB" id="A0AAD1XDM3"/>
<dbReference type="Proteomes" id="UP001295684">
    <property type="component" value="Unassembled WGS sequence"/>
</dbReference>
<dbReference type="EMBL" id="CAMPGE010013685">
    <property type="protein sequence ID" value="CAI2372399.1"/>
    <property type="molecule type" value="Genomic_DNA"/>
</dbReference>
<feature type="transmembrane region" description="Helical" evidence="5">
    <location>
        <begin position="174"/>
        <end position="195"/>
    </location>
</feature>
<evidence type="ECO:0000256" key="4">
    <source>
        <dbReference type="ARBA" id="ARBA00023136"/>
    </source>
</evidence>
<reference evidence="7" key="1">
    <citation type="submission" date="2023-07" db="EMBL/GenBank/DDBJ databases">
        <authorList>
            <consortium name="AG Swart"/>
            <person name="Singh M."/>
            <person name="Singh A."/>
            <person name="Seah K."/>
            <person name="Emmerich C."/>
        </authorList>
    </citation>
    <scope>NUCLEOTIDE SEQUENCE</scope>
    <source>
        <strain evidence="7">DP1</strain>
    </source>
</reference>
<evidence type="ECO:0000256" key="1">
    <source>
        <dbReference type="ARBA" id="ARBA00004141"/>
    </source>
</evidence>
<comment type="caution">
    <text evidence="7">The sequence shown here is derived from an EMBL/GenBank/DDBJ whole genome shotgun (WGS) entry which is preliminary data.</text>
</comment>
<dbReference type="Pfam" id="PF01027">
    <property type="entry name" value="Bax1-I"/>
    <property type="match status" value="1"/>
</dbReference>
<keyword evidence="2 5" id="KW-0812">Transmembrane</keyword>
<keyword evidence="4 5" id="KW-0472">Membrane</keyword>
<comment type="similarity">
    <text evidence="5">Belongs to the BI1 family.</text>
</comment>
<dbReference type="InterPro" id="IPR006214">
    <property type="entry name" value="Bax_inhibitor_1-related"/>
</dbReference>
<evidence type="ECO:0000313" key="7">
    <source>
        <dbReference type="EMBL" id="CAI2372399.1"/>
    </source>
</evidence>
<evidence type="ECO:0000256" key="5">
    <source>
        <dbReference type="RuleBase" id="RU004379"/>
    </source>
</evidence>
<organism evidence="7 8">
    <name type="scientific">Euplotes crassus</name>
    <dbReference type="NCBI Taxonomy" id="5936"/>
    <lineage>
        <taxon>Eukaryota</taxon>
        <taxon>Sar</taxon>
        <taxon>Alveolata</taxon>
        <taxon>Ciliophora</taxon>
        <taxon>Intramacronucleata</taxon>
        <taxon>Spirotrichea</taxon>
        <taxon>Hypotrichia</taxon>
        <taxon>Euplotida</taxon>
        <taxon>Euplotidae</taxon>
        <taxon>Moneuplotes</taxon>
    </lineage>
</organism>
<feature type="transmembrane region" description="Helical" evidence="5">
    <location>
        <begin position="255"/>
        <end position="278"/>
    </location>
</feature>
<feature type="region of interest" description="Disordered" evidence="6">
    <location>
        <begin position="1"/>
        <end position="47"/>
    </location>
</feature>
<feature type="transmembrane region" description="Helical" evidence="5">
    <location>
        <begin position="201"/>
        <end position="220"/>
    </location>
</feature>
<feature type="transmembrane region" description="Helical" evidence="5">
    <location>
        <begin position="290"/>
        <end position="312"/>
    </location>
</feature>